<protein>
    <recommendedName>
        <fullName evidence="3">Ketoreductase domain-containing protein</fullName>
    </recommendedName>
</protein>
<dbReference type="PRINTS" id="PR00080">
    <property type="entry name" value="SDRFAMILY"/>
</dbReference>
<dbReference type="GO" id="GO:0048038">
    <property type="term" value="F:quinone binding"/>
    <property type="evidence" value="ECO:0007669"/>
    <property type="project" value="TreeGrafter"/>
</dbReference>
<accession>X0USG6</accession>
<dbReference type="EMBL" id="BARS01024503">
    <property type="protein sequence ID" value="GAG08650.1"/>
    <property type="molecule type" value="Genomic_DNA"/>
</dbReference>
<dbReference type="GO" id="GO:0016616">
    <property type="term" value="F:oxidoreductase activity, acting on the CH-OH group of donors, NAD or NADP as acceptor"/>
    <property type="evidence" value="ECO:0007669"/>
    <property type="project" value="UniProtKB-ARBA"/>
</dbReference>
<dbReference type="SMART" id="SM00822">
    <property type="entry name" value="PKS_KR"/>
    <property type="match status" value="1"/>
</dbReference>
<dbReference type="PROSITE" id="PS00061">
    <property type="entry name" value="ADH_SHORT"/>
    <property type="match status" value="1"/>
</dbReference>
<dbReference type="PANTHER" id="PTHR42760">
    <property type="entry name" value="SHORT-CHAIN DEHYDROGENASES/REDUCTASES FAMILY MEMBER"/>
    <property type="match status" value="1"/>
</dbReference>
<comment type="caution">
    <text evidence="4">The sequence shown here is derived from an EMBL/GenBank/DDBJ whole genome shotgun (WGS) entry which is preliminary data.</text>
</comment>
<dbReference type="PANTHER" id="PTHR42760:SF133">
    <property type="entry name" value="3-OXOACYL-[ACYL-CARRIER-PROTEIN] REDUCTASE"/>
    <property type="match status" value="1"/>
</dbReference>
<name>X0USG6_9ZZZZ</name>
<dbReference type="SUPFAM" id="SSF51735">
    <property type="entry name" value="NAD(P)-binding Rossmann-fold domains"/>
    <property type="match status" value="1"/>
</dbReference>
<proteinExistence type="inferred from homology"/>
<dbReference type="InterPro" id="IPR057326">
    <property type="entry name" value="KR_dom"/>
</dbReference>
<dbReference type="GO" id="GO:0006633">
    <property type="term" value="P:fatty acid biosynthetic process"/>
    <property type="evidence" value="ECO:0007669"/>
    <property type="project" value="TreeGrafter"/>
</dbReference>
<dbReference type="InterPro" id="IPR036291">
    <property type="entry name" value="NAD(P)-bd_dom_sf"/>
</dbReference>
<dbReference type="InterPro" id="IPR020904">
    <property type="entry name" value="Sc_DH/Rdtase_CS"/>
</dbReference>
<evidence type="ECO:0000313" key="4">
    <source>
        <dbReference type="EMBL" id="GAG08650.1"/>
    </source>
</evidence>
<reference evidence="4" key="1">
    <citation type="journal article" date="2014" name="Front. Microbiol.">
        <title>High frequency of phylogenetically diverse reductive dehalogenase-homologous genes in deep subseafloor sedimentary metagenomes.</title>
        <authorList>
            <person name="Kawai M."/>
            <person name="Futagami T."/>
            <person name="Toyoda A."/>
            <person name="Takaki Y."/>
            <person name="Nishi S."/>
            <person name="Hori S."/>
            <person name="Arai W."/>
            <person name="Tsubouchi T."/>
            <person name="Morono Y."/>
            <person name="Uchiyama I."/>
            <person name="Ito T."/>
            <person name="Fujiyama A."/>
            <person name="Inagaki F."/>
            <person name="Takami H."/>
        </authorList>
    </citation>
    <scope>NUCLEOTIDE SEQUENCE</scope>
    <source>
        <strain evidence="4">Expedition CK06-06</strain>
    </source>
</reference>
<dbReference type="InterPro" id="IPR002347">
    <property type="entry name" value="SDR_fam"/>
</dbReference>
<gene>
    <name evidence="4" type="ORF">S01H1_38889</name>
</gene>
<evidence type="ECO:0000256" key="1">
    <source>
        <dbReference type="ARBA" id="ARBA00006484"/>
    </source>
</evidence>
<dbReference type="PRINTS" id="PR00081">
    <property type="entry name" value="GDHRDH"/>
</dbReference>
<comment type="similarity">
    <text evidence="1">Belongs to the short-chain dehydrogenases/reductases (SDR) family.</text>
</comment>
<keyword evidence="2" id="KW-0560">Oxidoreductase</keyword>
<feature type="non-terminal residue" evidence="4">
    <location>
        <position position="223"/>
    </location>
</feature>
<organism evidence="4">
    <name type="scientific">marine sediment metagenome</name>
    <dbReference type="NCBI Taxonomy" id="412755"/>
    <lineage>
        <taxon>unclassified sequences</taxon>
        <taxon>metagenomes</taxon>
        <taxon>ecological metagenomes</taxon>
    </lineage>
</organism>
<evidence type="ECO:0000256" key="2">
    <source>
        <dbReference type="ARBA" id="ARBA00023002"/>
    </source>
</evidence>
<dbReference type="AlphaFoldDB" id="X0USG6"/>
<evidence type="ECO:0000259" key="3">
    <source>
        <dbReference type="SMART" id="SM00822"/>
    </source>
</evidence>
<dbReference type="Gene3D" id="3.40.50.720">
    <property type="entry name" value="NAD(P)-binding Rossmann-like Domain"/>
    <property type="match status" value="1"/>
</dbReference>
<sequence length="223" mass="24051">MLTEPTMPTAIFPGLEGKIVLITGACRGIGRAIAEEFAKQKSHLMLVDIADSVEQTAAEISSTYDANVNCRLADVTDPARVKEVVDQTVKPYDRHLHVLVNNAGITRDRLATRMPDEEWDAVIATNLTGTHNFCKASLRYLKKGKGAVINVSSISGLVGNIGQSNYCAAKGGVISYTKALATEAPQVRFTAICPGFIETEMTAGLPEEIKDHYISKTTLKRAG</sequence>
<dbReference type="Pfam" id="PF00106">
    <property type="entry name" value="adh_short"/>
    <property type="match status" value="1"/>
</dbReference>
<feature type="domain" description="Ketoreductase" evidence="3">
    <location>
        <begin position="18"/>
        <end position="199"/>
    </location>
</feature>